<feature type="compositionally biased region" description="Low complexity" evidence="2">
    <location>
        <begin position="808"/>
        <end position="820"/>
    </location>
</feature>
<feature type="region of interest" description="Disordered" evidence="2">
    <location>
        <begin position="1285"/>
        <end position="1321"/>
    </location>
</feature>
<feature type="compositionally biased region" description="Low complexity" evidence="2">
    <location>
        <begin position="201"/>
        <end position="213"/>
    </location>
</feature>
<feature type="region of interest" description="Disordered" evidence="2">
    <location>
        <begin position="1058"/>
        <end position="1089"/>
    </location>
</feature>
<dbReference type="PANTHER" id="PTHR45725:SF1">
    <property type="entry name" value="DISHEVELLED ASSOCIATED ACTIVATOR OF MORPHOGENESIS, ISOFORM D"/>
    <property type="match status" value="1"/>
</dbReference>
<keyword evidence="5" id="KW-1185">Reference proteome</keyword>
<dbReference type="SMART" id="SM00498">
    <property type="entry name" value="FH2"/>
    <property type="match status" value="1"/>
</dbReference>
<dbReference type="InterPro" id="IPR015425">
    <property type="entry name" value="FH2_Formin"/>
</dbReference>
<feature type="region of interest" description="Disordered" evidence="2">
    <location>
        <begin position="693"/>
        <end position="848"/>
    </location>
</feature>
<feature type="region of interest" description="Disordered" evidence="2">
    <location>
        <begin position="330"/>
        <end position="366"/>
    </location>
</feature>
<feature type="compositionally biased region" description="Low complexity" evidence="2">
    <location>
        <begin position="757"/>
        <end position="772"/>
    </location>
</feature>
<feature type="region of interest" description="Disordered" evidence="2">
    <location>
        <begin position="1744"/>
        <end position="1794"/>
    </location>
</feature>
<dbReference type="SUPFAM" id="SSF101447">
    <property type="entry name" value="Formin homology 2 domain (FH2 domain)"/>
    <property type="match status" value="1"/>
</dbReference>
<feature type="compositionally biased region" description="Basic and acidic residues" evidence="2">
    <location>
        <begin position="1744"/>
        <end position="1766"/>
    </location>
</feature>
<evidence type="ECO:0000259" key="3">
    <source>
        <dbReference type="PROSITE" id="PS51444"/>
    </source>
</evidence>
<feature type="compositionally biased region" description="Polar residues" evidence="2">
    <location>
        <begin position="190"/>
        <end position="200"/>
    </location>
</feature>
<name>A0ABD3MAU9_9STRA</name>
<feature type="region of interest" description="Disordered" evidence="2">
    <location>
        <begin position="1169"/>
        <end position="1206"/>
    </location>
</feature>
<organism evidence="4 5">
    <name type="scientific">Discostella pseudostelligera</name>
    <dbReference type="NCBI Taxonomy" id="259834"/>
    <lineage>
        <taxon>Eukaryota</taxon>
        <taxon>Sar</taxon>
        <taxon>Stramenopiles</taxon>
        <taxon>Ochrophyta</taxon>
        <taxon>Bacillariophyta</taxon>
        <taxon>Coscinodiscophyceae</taxon>
        <taxon>Thalassiosirophycidae</taxon>
        <taxon>Stephanodiscales</taxon>
        <taxon>Stephanodiscaceae</taxon>
        <taxon>Discostella</taxon>
    </lineage>
</organism>
<evidence type="ECO:0000313" key="4">
    <source>
        <dbReference type="EMBL" id="KAL3760742.1"/>
    </source>
</evidence>
<feature type="compositionally biased region" description="Low complexity" evidence="2">
    <location>
        <begin position="30"/>
        <end position="52"/>
    </location>
</feature>
<dbReference type="PROSITE" id="PS51444">
    <property type="entry name" value="FH2"/>
    <property type="match status" value="1"/>
</dbReference>
<feature type="compositionally biased region" description="Polar residues" evidence="2">
    <location>
        <begin position="1810"/>
        <end position="1822"/>
    </location>
</feature>
<dbReference type="Pfam" id="PF02181">
    <property type="entry name" value="FH2"/>
    <property type="match status" value="1"/>
</dbReference>
<feature type="compositionally biased region" description="Basic and acidic residues" evidence="2">
    <location>
        <begin position="996"/>
        <end position="1014"/>
    </location>
</feature>
<feature type="compositionally biased region" description="Low complexity" evidence="2">
    <location>
        <begin position="246"/>
        <end position="268"/>
    </location>
</feature>
<feature type="compositionally biased region" description="Low complexity" evidence="2">
    <location>
        <begin position="703"/>
        <end position="716"/>
    </location>
</feature>
<feature type="region of interest" description="Disordered" evidence="2">
    <location>
        <begin position="1"/>
        <end position="76"/>
    </location>
</feature>
<feature type="region of interest" description="Disordered" evidence="2">
    <location>
        <begin position="987"/>
        <end position="1014"/>
    </location>
</feature>
<feature type="compositionally biased region" description="Polar residues" evidence="2">
    <location>
        <begin position="2061"/>
        <end position="2071"/>
    </location>
</feature>
<feature type="region of interest" description="Disordered" evidence="2">
    <location>
        <begin position="190"/>
        <end position="293"/>
    </location>
</feature>
<feature type="compositionally biased region" description="Polar residues" evidence="2">
    <location>
        <begin position="392"/>
        <end position="401"/>
    </location>
</feature>
<dbReference type="InterPro" id="IPR042201">
    <property type="entry name" value="FH2_Formin_sf"/>
</dbReference>
<feature type="compositionally biased region" description="Low complexity" evidence="2">
    <location>
        <begin position="518"/>
        <end position="531"/>
    </location>
</feature>
<feature type="compositionally biased region" description="Low complexity" evidence="2">
    <location>
        <begin position="473"/>
        <end position="501"/>
    </location>
</feature>
<feature type="region of interest" description="Disordered" evidence="2">
    <location>
        <begin position="473"/>
        <end position="541"/>
    </location>
</feature>
<evidence type="ECO:0000313" key="5">
    <source>
        <dbReference type="Proteomes" id="UP001530293"/>
    </source>
</evidence>
<feature type="compositionally biased region" description="Basic and acidic residues" evidence="2">
    <location>
        <begin position="2001"/>
        <end position="2017"/>
    </location>
</feature>
<dbReference type="InterPro" id="IPR051425">
    <property type="entry name" value="Formin_Homology"/>
</dbReference>
<feature type="region of interest" description="Disordered" evidence="2">
    <location>
        <begin position="1103"/>
        <end position="1130"/>
    </location>
</feature>
<feature type="compositionally biased region" description="Low complexity" evidence="2">
    <location>
        <begin position="133"/>
        <end position="165"/>
    </location>
</feature>
<feature type="region of interest" description="Disordered" evidence="2">
    <location>
        <begin position="868"/>
        <end position="907"/>
    </location>
</feature>
<sequence length="2104" mass="228541">MSDFHYDPFYMGDGGGEADELSKFESFMLQQQQQQQQQQQHSQRNVHRQQQQAPTTNNSNSRYHRHDGFSPRSEDGMSYVSRMKHKNYAKVVQEMKMKQSGDDDDDDNHNNCNDGGRRLRHQQQQGGSYGDARQQQQQQHQQMMMMQSMRMRQQLPQQQQQPQQQRNDRGFDANFNSGNEYFTQQHAYQNQQHSTVASGYSQQQQQRQQSQPQNYYNGRPMTLSSPQPLAPSRADRSPAYNHHQHNNSNNNSNPNVSNDRTATATPTRTGRKLFQDPSDSHASRSRSTVRRTADRTLQLAMLASNTDSHDTMSDVGSVFSSYSVGGESLAGFPVQSNQQHQQQYRQSQFNRQSSGHSNSSSKSLSNSLDAFVAKSKSSNNHNHNFHDDENCSMISGASGTGSVAARRRAARQFPPQHSYNGRGSDFNTTPATPIGSKPRAIAPPPHQPYLASPGAASVASSTTSSVAAAGAGAGAVGSARSRMRMRMQQAATTTSSNVVTSGRMNSSGDPSSPGIVKQPSQHLSHQQQQQQQPPPQAKNSKPILFNASAANDFTISSDTIEHEVNLALSELKLSHPEIIDVDFISTISRMESGGSTGEGSNSSAIGGGGGFEYGGGGGGGSGSMKGVMLKKTSGCGGAGTGRISPHTVSTKSMTIMNSTVVDPPTASSTAVTTTATGQNALISPVISVEQYSESSSLTDDVGSDGNNNNRYSGGSNIFKDAERMGSTFHKSKKIIRPGESVIPEERQISTGAVSKQPSTATSPPRPPSSSTSLVRDRISDLNKESSSPAVRVVARAQSNRSPRVLEEASSPSPSTSAAPTVLSKVNRLPSSTPATPPPSYSSSISSPNIHNDSAGGNLFAVKLRKTNLPPLGATPNIARSSPPPCKKESNDSTIDTTANSSVATPVATSSPVIIQSRQENVNKSESPNPFLAGIKLRPAFGVGANGGDTTRQKEQSDIKEVETMNEACKEDVVMEGTKQKLTYREQEEVIQQQQGRQEEGEESTHSSTEAPKKDVATLIRERIAANKSNTSSLPDNVIGERGIASNINTASSVNTITKPCATTTPGHDQKDSSDTVASSSSEKEPDPDPRAALMAMLNKRGAPTIESIPAPRSAPMKSEDNEVESSKSTAKNALSAMFAERAKKESGVAQNNSRDGSKNALLSSMLANRAPPQASSGNHETHEGQSVDRNCAGSTGNSERPALKNDPKYEKYFKMLKMGMPLPAVQHAMTRDGLDPSVMDGDHNLPEPQRVPLKDDPTYSKYFKMLKLGLPMGAVKNAMERDGIDPSIMDGDHNAPVSSSASKMASSSNNKKQKDTHRRTRLHWDTLEDTKVNSNSVWALVGEDAELNQIEIDEQEFTTLFQAEIKSENPAGGAGAVGTGGGGGGSNRNVVQVIDPKRANNGGIILARLRMSYDDMARAVETIDETAMTANQAQGIIEYMPTLAERKSLRDYMKNSKDGEEAAKSFERLCECEKFMVAMMTVKQSKRKIRALLFKLQFRGCIHDLARDVFLIEKACDELSNSVRLRKLFGIVLNIGNRLNTAGPGQKRRAGAFSIKSLLKLNQAKAFDNKTTFLHYVVLVVQRNNEALLDFKDDLPTVSKADKIYWDQCISELEEIETQLENVRKVSLHEAKSSKIMYQLPKKKKPAEADNDSDDLSVESMSLEDEVQLLRSTKTGMFALSAIRKVSQLRERVDGAKEKFASLLDYFGESGNTKMQPNELFEIINTFCRTFDVARTEVEKMEKVKRRDDKKGNDSELGTKNEKLKVIQEVQSPESIKSPPTKMSTPLPRASSLQPTMGNVLADLKRASTATFSSPANKSSPATYGDGPPRVQHRHPDDESSPGASDGRPDASSSNSLHSGVHRMKPPAPSPQNQLRHVQGDKLAEKFDGLAREEQQVQSMAVEAARLANEEAEKRIAEERAIAEEAARRALVEEAAVAEEAVDRAVQQRRNGVADAKKAVASAEIVTTSLQHSHQTGDETAVQQLRHPQAAVASESVSENRATDPMKTRRDMMLARRERARSRQPRLSSSPKRSTSSSGTSAAIPPLQSTSHSSTAALSSPKRNTSSSGTSAAIPPVQSASHSNTAAARERYARHKKMLQQRRA</sequence>
<evidence type="ECO:0000256" key="2">
    <source>
        <dbReference type="SAM" id="MobiDB-lite"/>
    </source>
</evidence>
<accession>A0ABD3MAU9</accession>
<feature type="compositionally biased region" description="Basic residues" evidence="2">
    <location>
        <begin position="2092"/>
        <end position="2104"/>
    </location>
</feature>
<dbReference type="InterPro" id="IPR019309">
    <property type="entry name" value="WASHC3"/>
</dbReference>
<feature type="compositionally biased region" description="Low complexity" evidence="2">
    <location>
        <begin position="2025"/>
        <end position="2041"/>
    </location>
</feature>
<reference evidence="4 5" key="1">
    <citation type="submission" date="2024-10" db="EMBL/GenBank/DDBJ databases">
        <title>Updated reference genomes for cyclostephanoid diatoms.</title>
        <authorList>
            <person name="Roberts W.R."/>
            <person name="Alverson A.J."/>
        </authorList>
    </citation>
    <scope>NUCLEOTIDE SEQUENCE [LARGE SCALE GENOMIC DNA]</scope>
    <source>
        <strain evidence="4 5">AJA232-27</strain>
    </source>
</reference>
<dbReference type="PANTHER" id="PTHR45725">
    <property type="entry name" value="FORMIN HOMOLOGY 2 FAMILY MEMBER"/>
    <property type="match status" value="1"/>
</dbReference>
<feature type="compositionally biased region" description="Basic and acidic residues" evidence="2">
    <location>
        <begin position="66"/>
        <end position="75"/>
    </location>
</feature>
<feature type="compositionally biased region" description="Low complexity" evidence="2">
    <location>
        <begin position="335"/>
        <end position="366"/>
    </location>
</feature>
<feature type="compositionally biased region" description="Low complexity" evidence="2">
    <location>
        <begin position="2049"/>
        <end position="2060"/>
    </location>
</feature>
<keyword evidence="1" id="KW-0175">Coiled coil</keyword>
<gene>
    <name evidence="4" type="ORF">ACHAWU_003650</name>
</gene>
<feature type="compositionally biased region" description="Polar residues" evidence="2">
    <location>
        <begin position="415"/>
        <end position="431"/>
    </location>
</feature>
<feature type="region of interest" description="Disordered" evidence="2">
    <location>
        <begin position="1810"/>
        <end position="1881"/>
    </location>
</feature>
<dbReference type="Pfam" id="PF10152">
    <property type="entry name" value="CCDC53"/>
    <property type="match status" value="2"/>
</dbReference>
<dbReference type="Gene3D" id="1.20.58.2220">
    <property type="entry name" value="Formin, FH2 domain"/>
    <property type="match status" value="1"/>
</dbReference>
<proteinExistence type="predicted"/>
<feature type="region of interest" description="Disordered" evidence="2">
    <location>
        <begin position="379"/>
        <end position="456"/>
    </location>
</feature>
<feature type="domain" description="FH2" evidence="3">
    <location>
        <begin position="1309"/>
        <end position="1757"/>
    </location>
</feature>
<protein>
    <recommendedName>
        <fullName evidence="3">FH2 domain-containing protein</fullName>
    </recommendedName>
</protein>
<feature type="region of interest" description="Disordered" evidence="2">
    <location>
        <begin position="97"/>
        <end position="177"/>
    </location>
</feature>
<feature type="region of interest" description="Disordered" evidence="2">
    <location>
        <begin position="1967"/>
        <end position="2104"/>
    </location>
</feature>
<feature type="coiled-coil region" evidence="1">
    <location>
        <begin position="1890"/>
        <end position="1948"/>
    </location>
</feature>
<feature type="compositionally biased region" description="Basic and acidic residues" evidence="2">
    <location>
        <begin position="774"/>
        <end position="783"/>
    </location>
</feature>
<dbReference type="Proteomes" id="UP001530293">
    <property type="component" value="Unassembled WGS sequence"/>
</dbReference>
<comment type="caution">
    <text evidence="4">The sequence shown here is derived from an EMBL/GenBank/DDBJ whole genome shotgun (WGS) entry which is preliminary data.</text>
</comment>
<dbReference type="EMBL" id="JALLBG020000172">
    <property type="protein sequence ID" value="KAL3760742.1"/>
    <property type="molecule type" value="Genomic_DNA"/>
</dbReference>
<evidence type="ECO:0000256" key="1">
    <source>
        <dbReference type="SAM" id="Coils"/>
    </source>
</evidence>
<feature type="compositionally biased region" description="Low complexity" evidence="2">
    <location>
        <begin position="1298"/>
        <end position="1310"/>
    </location>
</feature>
<feature type="compositionally biased region" description="Polar residues" evidence="2">
    <location>
        <begin position="891"/>
        <end position="907"/>
    </location>
</feature>